<evidence type="ECO:0000313" key="4">
    <source>
        <dbReference type="Proteomes" id="UP000095751"/>
    </source>
</evidence>
<name>A0A1E7FDM4_9STRA</name>
<evidence type="ECO:0000256" key="1">
    <source>
        <dbReference type="SAM" id="MobiDB-lite"/>
    </source>
</evidence>
<feature type="chain" id="PRO_5009192976" evidence="2">
    <location>
        <begin position="25"/>
        <end position="208"/>
    </location>
</feature>
<accession>A0A1E7FDM4</accession>
<evidence type="ECO:0000256" key="2">
    <source>
        <dbReference type="SAM" id="SignalP"/>
    </source>
</evidence>
<dbReference type="EMBL" id="KV784358">
    <property type="protein sequence ID" value="OEU16251.1"/>
    <property type="molecule type" value="Genomic_DNA"/>
</dbReference>
<dbReference type="Proteomes" id="UP000095751">
    <property type="component" value="Unassembled WGS sequence"/>
</dbReference>
<dbReference type="AlphaFoldDB" id="A0A1E7FDM4"/>
<feature type="compositionally biased region" description="Acidic residues" evidence="1">
    <location>
        <begin position="199"/>
        <end position="208"/>
    </location>
</feature>
<keyword evidence="4" id="KW-1185">Reference proteome</keyword>
<protein>
    <submittedName>
        <fullName evidence="3">Uncharacterized protein</fullName>
    </submittedName>
</protein>
<feature type="compositionally biased region" description="Low complexity" evidence="1">
    <location>
        <begin position="129"/>
        <end position="141"/>
    </location>
</feature>
<dbReference type="InParanoid" id="A0A1E7FDM4"/>
<sequence>MNIIALSLSVLLVLVVCSSSVASAFVLYTPITSNNAAVTAAAIALTKNVDKTNTMMRRPVSVVVVGMVGGRGWDNSDYLSGLGGSDEDKNKAQEDYKEFSDRRAAFLSRQGEIMSSPQGKAFLIKQQQREQQQLKQQQQMQEDSYEDMEENFASKGSGGGTRMGRMMAQAKRMQDQQRSQGGNNMMGGGGFNHHISSPLDDDDEDDDE</sequence>
<gene>
    <name evidence="3" type="ORF">FRACYDRAFT_268929</name>
</gene>
<organism evidence="3 4">
    <name type="scientific">Fragilariopsis cylindrus CCMP1102</name>
    <dbReference type="NCBI Taxonomy" id="635003"/>
    <lineage>
        <taxon>Eukaryota</taxon>
        <taxon>Sar</taxon>
        <taxon>Stramenopiles</taxon>
        <taxon>Ochrophyta</taxon>
        <taxon>Bacillariophyta</taxon>
        <taxon>Bacillariophyceae</taxon>
        <taxon>Bacillariophycidae</taxon>
        <taxon>Bacillariales</taxon>
        <taxon>Bacillariaceae</taxon>
        <taxon>Fragilariopsis</taxon>
    </lineage>
</organism>
<feature type="region of interest" description="Disordered" evidence="1">
    <location>
        <begin position="126"/>
        <end position="208"/>
    </location>
</feature>
<proteinExistence type="predicted"/>
<feature type="signal peptide" evidence="2">
    <location>
        <begin position="1"/>
        <end position="24"/>
    </location>
</feature>
<evidence type="ECO:0000313" key="3">
    <source>
        <dbReference type="EMBL" id="OEU16251.1"/>
    </source>
</evidence>
<dbReference type="OrthoDB" id="10555980at2759"/>
<keyword evidence="2" id="KW-0732">Signal</keyword>
<dbReference type="KEGG" id="fcy:FRACYDRAFT_268929"/>
<reference evidence="3 4" key="1">
    <citation type="submission" date="2016-09" db="EMBL/GenBank/DDBJ databases">
        <title>Extensive genetic diversity and differential bi-allelic expression allows diatom success in the polar Southern Ocean.</title>
        <authorList>
            <consortium name="DOE Joint Genome Institute"/>
            <person name="Mock T."/>
            <person name="Otillar R.P."/>
            <person name="Strauss J."/>
            <person name="Dupont C."/>
            <person name="Frickenhaus S."/>
            <person name="Maumus F."/>
            <person name="Mcmullan M."/>
            <person name="Sanges R."/>
            <person name="Schmutz J."/>
            <person name="Toseland A."/>
            <person name="Valas R."/>
            <person name="Veluchamy A."/>
            <person name="Ward B.J."/>
            <person name="Allen A."/>
            <person name="Barry K."/>
            <person name="Falciatore A."/>
            <person name="Ferrante M."/>
            <person name="Fortunato A.E."/>
            <person name="Gloeckner G."/>
            <person name="Gruber A."/>
            <person name="Hipkin R."/>
            <person name="Janech M."/>
            <person name="Kroth P."/>
            <person name="Leese F."/>
            <person name="Lindquist E."/>
            <person name="Lyon B.R."/>
            <person name="Martin J."/>
            <person name="Mayer C."/>
            <person name="Parker M."/>
            <person name="Quesneville H."/>
            <person name="Raymond J."/>
            <person name="Uhlig C."/>
            <person name="Valentin K.U."/>
            <person name="Worden A.Z."/>
            <person name="Armbrust E.V."/>
            <person name="Bowler C."/>
            <person name="Green B."/>
            <person name="Moulton V."/>
            <person name="Van Oosterhout C."/>
            <person name="Grigoriev I."/>
        </authorList>
    </citation>
    <scope>NUCLEOTIDE SEQUENCE [LARGE SCALE GENOMIC DNA]</scope>
    <source>
        <strain evidence="3 4">CCMP1102</strain>
    </source>
</reference>